<evidence type="ECO:0000259" key="5">
    <source>
        <dbReference type="Pfam" id="PF00108"/>
    </source>
</evidence>
<organism evidence="7 8">
    <name type="scientific">Skermania pinensis</name>
    <dbReference type="NCBI Taxonomy" id="39122"/>
    <lineage>
        <taxon>Bacteria</taxon>
        <taxon>Bacillati</taxon>
        <taxon>Actinomycetota</taxon>
        <taxon>Actinomycetes</taxon>
        <taxon>Mycobacteriales</taxon>
        <taxon>Gordoniaceae</taxon>
        <taxon>Skermania</taxon>
    </lineage>
</organism>
<dbReference type="Pfam" id="PF00108">
    <property type="entry name" value="Thiolase_N"/>
    <property type="match status" value="1"/>
</dbReference>
<keyword evidence="2 4" id="KW-0808">Transferase</keyword>
<dbReference type="PANTHER" id="PTHR42689">
    <property type="entry name" value="ACETYL-COA ACYLTRANSFERASE FADA2 (3-KETOACYL-COA THIOLASE) (BETA-KETOTHIOLASE)-RELATED"/>
    <property type="match status" value="1"/>
</dbReference>
<dbReference type="PANTHER" id="PTHR42689:SF1">
    <property type="entry name" value="ACETYL-COA ACYLTRANSFERASE FADA2 (3-KETOACYL-COA THIOLASE) (BETA-KETOTHIOLASE)-RELATED"/>
    <property type="match status" value="1"/>
</dbReference>
<name>A0ABX8S7P1_9ACTN</name>
<dbReference type="PIRSF" id="PIRSF000429">
    <property type="entry name" value="Ac-CoA_Ac_transf"/>
    <property type="match status" value="1"/>
</dbReference>
<dbReference type="PROSITE" id="PS00737">
    <property type="entry name" value="THIOLASE_2"/>
    <property type="match status" value="1"/>
</dbReference>
<dbReference type="GO" id="GO:0003985">
    <property type="term" value="F:acetyl-CoA C-acetyltransferase activity"/>
    <property type="evidence" value="ECO:0007669"/>
    <property type="project" value="UniProtKB-EC"/>
</dbReference>
<evidence type="ECO:0000313" key="7">
    <source>
        <dbReference type="EMBL" id="QXQ13869.1"/>
    </source>
</evidence>
<evidence type="ECO:0000259" key="6">
    <source>
        <dbReference type="Pfam" id="PF02803"/>
    </source>
</evidence>
<dbReference type="NCBIfam" id="NF006740">
    <property type="entry name" value="PRK09268.1"/>
    <property type="match status" value="1"/>
</dbReference>
<dbReference type="InterPro" id="IPR020616">
    <property type="entry name" value="Thiolase_N"/>
</dbReference>
<dbReference type="CDD" id="cd00751">
    <property type="entry name" value="thiolase"/>
    <property type="match status" value="1"/>
</dbReference>
<dbReference type="RefSeq" id="WP_066473412.1">
    <property type="nucleotide sequence ID" value="NZ_CBCRUZ010000006.1"/>
</dbReference>
<protein>
    <submittedName>
        <fullName evidence="7">Acetyl-CoA C-acetyltransferase</fullName>
        <ecNumber evidence="7">2.3.1.9</ecNumber>
    </submittedName>
</protein>
<dbReference type="InterPro" id="IPR016039">
    <property type="entry name" value="Thiolase-like"/>
</dbReference>
<comment type="similarity">
    <text evidence="1 4">Belongs to the thiolase-like superfamily. Thiolase family.</text>
</comment>
<dbReference type="Gene3D" id="3.40.47.10">
    <property type="match status" value="1"/>
</dbReference>
<dbReference type="InterPro" id="IPR050521">
    <property type="entry name" value="3-ketoacyl-CoA_Thiolase"/>
</dbReference>
<dbReference type="InterPro" id="IPR020613">
    <property type="entry name" value="Thiolase_CS"/>
</dbReference>
<dbReference type="Proteomes" id="UP000887023">
    <property type="component" value="Chromosome"/>
</dbReference>
<dbReference type="Pfam" id="PF02803">
    <property type="entry name" value="Thiolase_C"/>
    <property type="match status" value="1"/>
</dbReference>
<feature type="domain" description="Thiolase N-terminal" evidence="5">
    <location>
        <begin position="11"/>
        <end position="276"/>
    </location>
</feature>
<accession>A0ABX8S7P1</accession>
<reference evidence="7" key="1">
    <citation type="submission" date="2021-07" db="EMBL/GenBank/DDBJ databases">
        <title>Candidatus Kaistella beijingensis sp. nov. isolated from a municipal wastewater treatment plant is involved in sludge foaming.</title>
        <authorList>
            <person name="Song Y."/>
            <person name="Liu S.-J."/>
        </authorList>
    </citation>
    <scope>NUCLEOTIDE SEQUENCE</scope>
    <source>
        <strain evidence="7">DSM 43998</strain>
    </source>
</reference>
<evidence type="ECO:0000256" key="2">
    <source>
        <dbReference type="ARBA" id="ARBA00022679"/>
    </source>
</evidence>
<dbReference type="SUPFAM" id="SSF53901">
    <property type="entry name" value="Thiolase-like"/>
    <property type="match status" value="2"/>
</dbReference>
<keyword evidence="8" id="KW-1185">Reference proteome</keyword>
<evidence type="ECO:0000313" key="8">
    <source>
        <dbReference type="Proteomes" id="UP000887023"/>
    </source>
</evidence>
<evidence type="ECO:0000256" key="4">
    <source>
        <dbReference type="RuleBase" id="RU003557"/>
    </source>
</evidence>
<dbReference type="InterPro" id="IPR002155">
    <property type="entry name" value="Thiolase"/>
</dbReference>
<keyword evidence="3 4" id="KW-0012">Acyltransferase</keyword>
<sequence>MTTPVRSIRPVAVLGGNRIPFARSNAQYLDATNEQMLGAALAGLIDRFGLADEPIGEVAGGAVVKLARDHSLTREAVVGSKLARRTPALDIQQQCSTGGQTVVHIANKIALGQIDSGIACGADTTSDPPIGFGPKLRNRLVRINAARSNAARAREIARLRPTDFDLDIPGPAERRTGLPPGEGQALTGAAWGVTRAAQDELALASHRNLAAAYDRGFFADLMTPFRGLDHDGNLRRDVDEAKLARLRPCFGGPDGTMTAANSTTLTDGASTVLLATDAWAAERGIEPLAYLIDAQSAAVDYVDGDPRDEGVLMAPAYAVATLLDRNGLTLADFDLYEIHEAFASQVLSTLAAWGDPRFGRERLGRAEPLGTVDRSKLNVNGGSLATGHPFGATGGRIFAGTAKALAERGGGRALISICAGSGMGVVAILQR</sequence>
<feature type="domain" description="Thiolase C-terminal" evidence="6">
    <location>
        <begin position="302"/>
        <end position="430"/>
    </location>
</feature>
<proteinExistence type="inferred from homology"/>
<dbReference type="InterPro" id="IPR020617">
    <property type="entry name" value="Thiolase_C"/>
</dbReference>
<dbReference type="EC" id="2.3.1.9" evidence="7"/>
<dbReference type="NCBIfam" id="TIGR01930">
    <property type="entry name" value="AcCoA-C-Actrans"/>
    <property type="match status" value="1"/>
</dbReference>
<evidence type="ECO:0000256" key="3">
    <source>
        <dbReference type="ARBA" id="ARBA00023315"/>
    </source>
</evidence>
<evidence type="ECO:0000256" key="1">
    <source>
        <dbReference type="ARBA" id="ARBA00010982"/>
    </source>
</evidence>
<dbReference type="EMBL" id="CP079105">
    <property type="protein sequence ID" value="QXQ13869.1"/>
    <property type="molecule type" value="Genomic_DNA"/>
</dbReference>
<gene>
    <name evidence="7" type="ORF">KV203_19200</name>
</gene>